<dbReference type="Proteomes" id="UP001165576">
    <property type="component" value="Unassembled WGS sequence"/>
</dbReference>
<gene>
    <name evidence="1" type="ORF">NQF86_08825</name>
</gene>
<evidence type="ECO:0000313" key="1">
    <source>
        <dbReference type="EMBL" id="MCX5618759.1"/>
    </source>
</evidence>
<organism evidence="1 2">
    <name type="scientific">Bombella pluederhausensis</name>
    <dbReference type="NCBI Taxonomy" id="2967336"/>
    <lineage>
        <taxon>Bacteria</taxon>
        <taxon>Pseudomonadati</taxon>
        <taxon>Pseudomonadota</taxon>
        <taxon>Alphaproteobacteria</taxon>
        <taxon>Acetobacterales</taxon>
        <taxon>Acetobacteraceae</taxon>
        <taxon>Bombella</taxon>
    </lineage>
</organism>
<dbReference type="RefSeq" id="WP_266117284.1">
    <property type="nucleotide sequence ID" value="NZ_JANIDY010000006.1"/>
</dbReference>
<dbReference type="EMBL" id="JANIDY010000006">
    <property type="protein sequence ID" value="MCX5618759.1"/>
    <property type="molecule type" value="Genomic_DNA"/>
</dbReference>
<proteinExistence type="predicted"/>
<accession>A0ABT3WI24</accession>
<comment type="caution">
    <text evidence="1">The sequence shown here is derived from an EMBL/GenBank/DDBJ whole genome shotgun (WGS) entry which is preliminary data.</text>
</comment>
<keyword evidence="2" id="KW-1185">Reference proteome</keyword>
<reference evidence="1" key="1">
    <citation type="submission" date="2022-07" db="EMBL/GenBank/DDBJ databases">
        <title>Bombella genomes.</title>
        <authorList>
            <person name="Harer L."/>
            <person name="Styblova S."/>
            <person name="Ehrmann M."/>
        </authorList>
    </citation>
    <scope>NUCLEOTIDE SEQUENCE</scope>
    <source>
        <strain evidence="1">TMW 2.2543</strain>
    </source>
</reference>
<sequence>MTDLRSASSIFPPFPQPVIAISTRPALLRACQYFGERPFTTLSPAHAGASFGIHWWLSLMEGTAIPSLLDCGASTALALEALHAGIAGVICRDFRAGLPSGMKGRLLSHRPPCTDILALTIT</sequence>
<protein>
    <submittedName>
        <fullName evidence="1">Uncharacterized protein</fullName>
    </submittedName>
</protein>
<name>A0ABT3WI24_9PROT</name>
<evidence type="ECO:0000313" key="2">
    <source>
        <dbReference type="Proteomes" id="UP001165576"/>
    </source>
</evidence>